<proteinExistence type="predicted"/>
<organism evidence="1 2">
    <name type="scientific">Clostridium fallax</name>
    <dbReference type="NCBI Taxonomy" id="1533"/>
    <lineage>
        <taxon>Bacteria</taxon>
        <taxon>Bacillati</taxon>
        <taxon>Bacillota</taxon>
        <taxon>Clostridia</taxon>
        <taxon>Eubacteriales</taxon>
        <taxon>Clostridiaceae</taxon>
        <taxon>Clostridium</taxon>
    </lineage>
</organism>
<sequence>MEYISFDELRWINKFLQPNLTLTKEDMEELKTFTFMWEMFEAKACEGVSNAQNIADFVLHKLDLPPKNRESSVIDAYYVYFKNRYIVDGKENELFEKMTTNLNEGFSNGERKFDVKTFILDTLLEKNPTEKNKLLTILLIIYRIRGNFYERSSNLIKVKDQYKIYAVANNIIAMVLDRFAKKI</sequence>
<dbReference type="Proteomes" id="UP000184035">
    <property type="component" value="Unassembled WGS sequence"/>
</dbReference>
<reference evidence="1 2" key="1">
    <citation type="submission" date="2016-11" db="EMBL/GenBank/DDBJ databases">
        <authorList>
            <person name="Jaros S."/>
            <person name="Januszkiewicz K."/>
            <person name="Wedrychowicz H."/>
        </authorList>
    </citation>
    <scope>NUCLEOTIDE SEQUENCE [LARGE SCALE GENOMIC DNA]</scope>
    <source>
        <strain evidence="1 2">DSM 2631</strain>
    </source>
</reference>
<dbReference type="AlphaFoldDB" id="A0A1M4U8Q7"/>
<name>A0A1M4U8Q7_9CLOT</name>
<dbReference type="EMBL" id="FQVM01000004">
    <property type="protein sequence ID" value="SHE52987.1"/>
    <property type="molecule type" value="Genomic_DNA"/>
</dbReference>
<protein>
    <submittedName>
        <fullName evidence="1">Uncharacterized protein</fullName>
    </submittedName>
</protein>
<keyword evidence="2" id="KW-1185">Reference proteome</keyword>
<evidence type="ECO:0000313" key="1">
    <source>
        <dbReference type="EMBL" id="SHE52987.1"/>
    </source>
</evidence>
<dbReference type="RefSeq" id="WP_072893196.1">
    <property type="nucleotide sequence ID" value="NZ_FQVM01000004.1"/>
</dbReference>
<accession>A0A1M4U8Q7</accession>
<gene>
    <name evidence="1" type="ORF">SAMN05443638_10489</name>
</gene>
<dbReference type="OrthoDB" id="1904255at2"/>
<evidence type="ECO:0000313" key="2">
    <source>
        <dbReference type="Proteomes" id="UP000184035"/>
    </source>
</evidence>